<evidence type="ECO:0000256" key="3">
    <source>
        <dbReference type="ARBA" id="ARBA00022553"/>
    </source>
</evidence>
<evidence type="ECO:0000256" key="1">
    <source>
        <dbReference type="ARBA" id="ARBA00000085"/>
    </source>
</evidence>
<dbReference type="Pfam" id="PF02518">
    <property type="entry name" value="HATPase_c"/>
    <property type="match status" value="1"/>
</dbReference>
<dbReference type="InterPro" id="IPR003594">
    <property type="entry name" value="HATPase_dom"/>
</dbReference>
<dbReference type="Pfam" id="PF07730">
    <property type="entry name" value="HisKA_3"/>
    <property type="match status" value="1"/>
</dbReference>
<evidence type="ECO:0000256" key="4">
    <source>
        <dbReference type="ARBA" id="ARBA00022679"/>
    </source>
</evidence>
<dbReference type="PANTHER" id="PTHR24421">
    <property type="entry name" value="NITRATE/NITRITE SENSOR PROTEIN NARX-RELATED"/>
    <property type="match status" value="1"/>
</dbReference>
<dbReference type="Proteomes" id="UP001519325">
    <property type="component" value="Unassembled WGS sequence"/>
</dbReference>
<keyword evidence="6 12" id="KW-0418">Kinase</keyword>
<keyword evidence="7" id="KW-0067">ATP-binding</keyword>
<accession>A0ABS4Q728</accession>
<dbReference type="Gene3D" id="1.20.5.1930">
    <property type="match status" value="1"/>
</dbReference>
<dbReference type="EMBL" id="JAGGMR010000001">
    <property type="protein sequence ID" value="MBP2187503.1"/>
    <property type="molecule type" value="Genomic_DNA"/>
</dbReference>
<protein>
    <recommendedName>
        <fullName evidence="2">histidine kinase</fullName>
        <ecNumber evidence="2">2.7.13.3</ecNumber>
    </recommendedName>
</protein>
<dbReference type="Gene3D" id="3.30.565.10">
    <property type="entry name" value="Histidine kinase-like ATPase, C-terminal domain"/>
    <property type="match status" value="1"/>
</dbReference>
<evidence type="ECO:0000256" key="9">
    <source>
        <dbReference type="SAM" id="MobiDB-lite"/>
    </source>
</evidence>
<sequence length="236" mass="25622">MHAVGTSALSWSGSPDAPHTYSHSDRAQPEELRSAVLAERARMAREVHDVLAGSLGLLGIQLEVLHAVLADLGDVDSALKLLEDLQQTAREGLRETHRAVHGLRAELLPLDQELTALVDRHRAVHRNRVTLTVEETPRSVPAEITLALVRVIGEALVNAAKHAPDQPITVTLRYEPGEVVLTVENPLGQSVPDQRYRTVEGGYGLLGMRERLLPLGGTICAGVRQGQWAVTARVPD</sequence>
<keyword evidence="13" id="KW-1185">Reference proteome</keyword>
<evidence type="ECO:0000259" key="11">
    <source>
        <dbReference type="Pfam" id="PF07730"/>
    </source>
</evidence>
<evidence type="ECO:0000259" key="10">
    <source>
        <dbReference type="Pfam" id="PF02518"/>
    </source>
</evidence>
<reference evidence="12 13" key="1">
    <citation type="submission" date="2021-03" db="EMBL/GenBank/DDBJ databases">
        <title>Sequencing the genomes of 1000 actinobacteria strains.</title>
        <authorList>
            <person name="Klenk H.-P."/>
        </authorList>
    </citation>
    <scope>NUCLEOTIDE SEQUENCE [LARGE SCALE GENOMIC DNA]</scope>
    <source>
        <strain evidence="12 13">DSM 45516</strain>
    </source>
</reference>
<evidence type="ECO:0000313" key="13">
    <source>
        <dbReference type="Proteomes" id="UP001519325"/>
    </source>
</evidence>
<feature type="domain" description="Signal transduction histidine kinase subgroup 3 dimerisation and phosphoacceptor" evidence="11">
    <location>
        <begin position="39"/>
        <end position="106"/>
    </location>
</feature>
<evidence type="ECO:0000256" key="2">
    <source>
        <dbReference type="ARBA" id="ARBA00012438"/>
    </source>
</evidence>
<dbReference type="PANTHER" id="PTHR24421:SF10">
    <property type="entry name" value="NITRATE_NITRITE SENSOR PROTEIN NARQ"/>
    <property type="match status" value="1"/>
</dbReference>
<evidence type="ECO:0000256" key="8">
    <source>
        <dbReference type="ARBA" id="ARBA00023012"/>
    </source>
</evidence>
<feature type="domain" description="Histidine kinase/HSP90-like ATPase" evidence="10">
    <location>
        <begin position="146"/>
        <end position="225"/>
    </location>
</feature>
<name>A0ABS4Q728_9NOCA</name>
<evidence type="ECO:0000256" key="6">
    <source>
        <dbReference type="ARBA" id="ARBA00022777"/>
    </source>
</evidence>
<proteinExistence type="predicted"/>
<evidence type="ECO:0000256" key="5">
    <source>
        <dbReference type="ARBA" id="ARBA00022741"/>
    </source>
</evidence>
<comment type="caution">
    <text evidence="12">The sequence shown here is derived from an EMBL/GenBank/DDBJ whole genome shotgun (WGS) entry which is preliminary data.</text>
</comment>
<dbReference type="InterPro" id="IPR011712">
    <property type="entry name" value="Sig_transdc_His_kin_sub3_dim/P"/>
</dbReference>
<dbReference type="CDD" id="cd16917">
    <property type="entry name" value="HATPase_UhpB-NarQ-NarX-like"/>
    <property type="match status" value="1"/>
</dbReference>
<evidence type="ECO:0000313" key="12">
    <source>
        <dbReference type="EMBL" id="MBP2187503.1"/>
    </source>
</evidence>
<gene>
    <name evidence="12" type="ORF">BJ987_000404</name>
</gene>
<evidence type="ECO:0000256" key="7">
    <source>
        <dbReference type="ARBA" id="ARBA00022840"/>
    </source>
</evidence>
<dbReference type="SUPFAM" id="SSF55874">
    <property type="entry name" value="ATPase domain of HSP90 chaperone/DNA topoisomerase II/histidine kinase"/>
    <property type="match status" value="1"/>
</dbReference>
<keyword evidence="5" id="KW-0547">Nucleotide-binding</keyword>
<keyword evidence="3" id="KW-0597">Phosphoprotein</keyword>
<dbReference type="GO" id="GO:0016301">
    <property type="term" value="F:kinase activity"/>
    <property type="evidence" value="ECO:0007669"/>
    <property type="project" value="UniProtKB-KW"/>
</dbReference>
<dbReference type="EC" id="2.7.13.3" evidence="2"/>
<dbReference type="RefSeq" id="WP_209884139.1">
    <property type="nucleotide sequence ID" value="NZ_JAGGMR010000001.1"/>
</dbReference>
<keyword evidence="4" id="KW-0808">Transferase</keyword>
<organism evidence="12 13">
    <name type="scientific">Nocardia goodfellowii</name>
    <dbReference type="NCBI Taxonomy" id="882446"/>
    <lineage>
        <taxon>Bacteria</taxon>
        <taxon>Bacillati</taxon>
        <taxon>Actinomycetota</taxon>
        <taxon>Actinomycetes</taxon>
        <taxon>Mycobacteriales</taxon>
        <taxon>Nocardiaceae</taxon>
        <taxon>Nocardia</taxon>
    </lineage>
</organism>
<feature type="region of interest" description="Disordered" evidence="9">
    <location>
        <begin position="1"/>
        <end position="29"/>
    </location>
</feature>
<keyword evidence="8" id="KW-0902">Two-component regulatory system</keyword>
<comment type="catalytic activity">
    <reaction evidence="1">
        <text>ATP + protein L-histidine = ADP + protein N-phospho-L-histidine.</text>
        <dbReference type="EC" id="2.7.13.3"/>
    </reaction>
</comment>
<dbReference type="InterPro" id="IPR050482">
    <property type="entry name" value="Sensor_HK_TwoCompSys"/>
</dbReference>
<dbReference type="InterPro" id="IPR036890">
    <property type="entry name" value="HATPase_C_sf"/>
</dbReference>